<organism evidence="1 2">
    <name type="scientific">Ilex paraguariensis</name>
    <name type="common">yerba mate</name>
    <dbReference type="NCBI Taxonomy" id="185542"/>
    <lineage>
        <taxon>Eukaryota</taxon>
        <taxon>Viridiplantae</taxon>
        <taxon>Streptophyta</taxon>
        <taxon>Embryophyta</taxon>
        <taxon>Tracheophyta</taxon>
        <taxon>Spermatophyta</taxon>
        <taxon>Magnoliopsida</taxon>
        <taxon>eudicotyledons</taxon>
        <taxon>Gunneridae</taxon>
        <taxon>Pentapetalae</taxon>
        <taxon>asterids</taxon>
        <taxon>campanulids</taxon>
        <taxon>Aquifoliales</taxon>
        <taxon>Aquifoliaceae</taxon>
        <taxon>Ilex</taxon>
    </lineage>
</organism>
<gene>
    <name evidence="1" type="ORF">ILEXP_LOCUS44576</name>
</gene>
<proteinExistence type="predicted"/>
<feature type="non-terminal residue" evidence="1">
    <location>
        <position position="1"/>
    </location>
</feature>
<name>A0ABC8U4F1_9AQUA</name>
<evidence type="ECO:0000313" key="1">
    <source>
        <dbReference type="EMBL" id="CAK9174810.1"/>
    </source>
</evidence>
<protein>
    <submittedName>
        <fullName evidence="1">Uncharacterized protein</fullName>
    </submittedName>
</protein>
<accession>A0ABC8U4F1</accession>
<dbReference type="Proteomes" id="UP001642360">
    <property type="component" value="Unassembled WGS sequence"/>
</dbReference>
<comment type="caution">
    <text evidence="1">The sequence shown here is derived from an EMBL/GenBank/DDBJ whole genome shotgun (WGS) entry which is preliminary data.</text>
</comment>
<feature type="non-terminal residue" evidence="1">
    <location>
        <position position="69"/>
    </location>
</feature>
<keyword evidence="2" id="KW-1185">Reference proteome</keyword>
<reference evidence="1 2" key="1">
    <citation type="submission" date="2024-02" db="EMBL/GenBank/DDBJ databases">
        <authorList>
            <person name="Vignale AGUSTIN F."/>
            <person name="Sosa J E."/>
            <person name="Modenutti C."/>
        </authorList>
    </citation>
    <scope>NUCLEOTIDE SEQUENCE [LARGE SCALE GENOMIC DNA]</scope>
</reference>
<dbReference type="EMBL" id="CAUOFW020006447">
    <property type="protein sequence ID" value="CAK9174810.1"/>
    <property type="molecule type" value="Genomic_DNA"/>
</dbReference>
<dbReference type="AlphaFoldDB" id="A0ABC8U4F1"/>
<evidence type="ECO:0000313" key="2">
    <source>
        <dbReference type="Proteomes" id="UP001642360"/>
    </source>
</evidence>
<sequence length="69" mass="7715">VKGVKSRSLRTKEQKVNNFKDLHHSVALAGSSSKVNSQKGGFPVDHYRLDANHHHPNGAKQTRFCFSTK</sequence>